<protein>
    <recommendedName>
        <fullName evidence="4">DUF998 domain-containing protein</fullName>
    </recommendedName>
</protein>
<keyword evidence="3" id="KW-1185">Reference proteome</keyword>
<gene>
    <name evidence="2" type="ORF">GB883_12460</name>
</gene>
<feature type="transmembrane region" description="Helical" evidence="1">
    <location>
        <begin position="192"/>
        <end position="212"/>
    </location>
</feature>
<proteinExistence type="predicted"/>
<feature type="transmembrane region" description="Helical" evidence="1">
    <location>
        <begin position="167"/>
        <end position="185"/>
    </location>
</feature>
<feature type="transmembrane region" description="Helical" evidence="1">
    <location>
        <begin position="101"/>
        <end position="120"/>
    </location>
</feature>
<name>A0A7J5UNA3_9MICO</name>
<sequence>MVIDAPSLTARPGARARDMVASGLRVVLRVPAILLLGASVVLGIQAWWSRFSVCFVGGEPPVAGLPQDGAGGCLALQDHLYDYYVPDDPWVPIADAAQREGLSLLALGLGVALVSVSLGGRWFVWPLSLAGGAAMGAMWVGTGVPVWRSGLAGEPVGFEDWMAASGWSVLTVLVAPGLAALAWFHGGRDARLVAVFWAAMAIVPWEFFFTLFLAPSHDTSPLRGFFRCAVVAVAAVAVALTLLPVGVRQRMARPLGRAGQVVMTVLRRAAARLRELDERVMPARRE</sequence>
<keyword evidence="1" id="KW-0472">Membrane</keyword>
<dbReference type="Proteomes" id="UP000451860">
    <property type="component" value="Unassembled WGS sequence"/>
</dbReference>
<dbReference type="EMBL" id="WHJE01000057">
    <property type="protein sequence ID" value="KAE8763750.1"/>
    <property type="molecule type" value="Genomic_DNA"/>
</dbReference>
<dbReference type="OrthoDB" id="3786870at2"/>
<dbReference type="AlphaFoldDB" id="A0A7J5UNA3"/>
<accession>A0A7J5UNA3</accession>
<keyword evidence="1" id="KW-0812">Transmembrane</keyword>
<reference evidence="2 3" key="1">
    <citation type="submission" date="2019-10" db="EMBL/GenBank/DDBJ databases">
        <title>Georgenia wutianyii sp. nov. and Georgenia yuyongxinii sp. nov. isolated from plateau pika (Ochotona curzoniae) in the Qinghai-Tibet plateau of China.</title>
        <authorList>
            <person name="Tian Z."/>
        </authorList>
    </citation>
    <scope>NUCLEOTIDE SEQUENCE [LARGE SCALE GENOMIC DNA]</scope>
    <source>
        <strain evidence="2 3">DSM 21501</strain>
    </source>
</reference>
<feature type="transmembrane region" description="Helical" evidence="1">
    <location>
        <begin position="26"/>
        <end position="48"/>
    </location>
</feature>
<evidence type="ECO:0000313" key="3">
    <source>
        <dbReference type="Proteomes" id="UP000451860"/>
    </source>
</evidence>
<evidence type="ECO:0000256" key="1">
    <source>
        <dbReference type="SAM" id="Phobius"/>
    </source>
</evidence>
<evidence type="ECO:0000313" key="2">
    <source>
        <dbReference type="EMBL" id="KAE8763750.1"/>
    </source>
</evidence>
<feature type="transmembrane region" description="Helical" evidence="1">
    <location>
        <begin position="224"/>
        <end position="247"/>
    </location>
</feature>
<feature type="transmembrane region" description="Helical" evidence="1">
    <location>
        <begin position="127"/>
        <end position="147"/>
    </location>
</feature>
<comment type="caution">
    <text evidence="2">The sequence shown here is derived from an EMBL/GenBank/DDBJ whole genome shotgun (WGS) entry which is preliminary data.</text>
</comment>
<keyword evidence="1" id="KW-1133">Transmembrane helix</keyword>
<organism evidence="2 3">
    <name type="scientific">Georgenia thermotolerans</name>
    <dbReference type="NCBI Taxonomy" id="527326"/>
    <lineage>
        <taxon>Bacteria</taxon>
        <taxon>Bacillati</taxon>
        <taxon>Actinomycetota</taxon>
        <taxon>Actinomycetes</taxon>
        <taxon>Micrococcales</taxon>
        <taxon>Bogoriellaceae</taxon>
        <taxon>Georgenia</taxon>
    </lineage>
</organism>
<dbReference type="RefSeq" id="WP_152203667.1">
    <property type="nucleotide sequence ID" value="NZ_VUKF01000032.1"/>
</dbReference>
<evidence type="ECO:0008006" key="4">
    <source>
        <dbReference type="Google" id="ProtNLM"/>
    </source>
</evidence>